<evidence type="ECO:0000313" key="6">
    <source>
        <dbReference type="EMBL" id="EHB93345.1"/>
    </source>
</evidence>
<comment type="caution">
    <text evidence="6">The sequence shown here is derived from an EMBL/GenBank/DDBJ whole genome shotgun (WGS) entry which is preliminary data.</text>
</comment>
<dbReference type="PANTHER" id="PTHR11986">
    <property type="entry name" value="AMINOTRANSFERASE CLASS III"/>
    <property type="match status" value="1"/>
</dbReference>
<dbReference type="InterPro" id="IPR015421">
    <property type="entry name" value="PyrdxlP-dep_Trfase_major"/>
</dbReference>
<dbReference type="CDD" id="cd00610">
    <property type="entry name" value="OAT_like"/>
    <property type="match status" value="1"/>
</dbReference>
<dbReference type="InterPro" id="IPR049704">
    <property type="entry name" value="Aminotrans_3_PPA_site"/>
</dbReference>
<dbReference type="STRING" id="742725.HMPREF9450_00116"/>
<sequence>MKPNLRQLFFEHVGQTSDFPMGLEVERAEGVWLLGPNGKKWIDLISGVSVSNVGHNNPAVVEAVCSQARDYLHLMVYGEVIQSPQVRYAARIAELLPPRLQSVYFVNSGSEAVEGALKLAKRYTGRTELVSFKNAYHGSTHGSLSVMGGEEYRNSYRPLLPDVQQLRFNRPEDLEQITARTACVIVEPVQGEGGIQLPAPGFLEALRRRCDETGALLIFDEIQTGTGRTGTLYYFQQAGVTPDILCTAKSFGGGMPLGAFISSDGIMSTLKTNPVLGHITTFGGHPVCCAAGLAALEYLLGEGLMQQADAKGARYEQAMRAHPAVKEVRRAGLLMAVEFGDAALCERVVQRAVETGLLTEWFLFWPTALRIAPPLTITDDEIDASCRILLDAIDHAVARAGGR</sequence>
<dbReference type="InterPro" id="IPR005814">
    <property type="entry name" value="Aminotrans_3"/>
</dbReference>
<dbReference type="eggNOG" id="COG4992">
    <property type="taxonomic scope" value="Bacteria"/>
</dbReference>
<evidence type="ECO:0000256" key="3">
    <source>
        <dbReference type="ARBA" id="ARBA00022679"/>
    </source>
</evidence>
<reference evidence="6 7" key="1">
    <citation type="submission" date="2011-08" db="EMBL/GenBank/DDBJ databases">
        <title>The Genome Sequence of Alistipes indistinctus YIT 12060.</title>
        <authorList>
            <consortium name="The Broad Institute Genome Sequencing Platform"/>
            <person name="Earl A."/>
            <person name="Ward D."/>
            <person name="Feldgarden M."/>
            <person name="Gevers D."/>
            <person name="Morotomi M."/>
            <person name="Young S.K."/>
            <person name="Zeng Q."/>
            <person name="Gargeya S."/>
            <person name="Fitzgerald M."/>
            <person name="Haas B."/>
            <person name="Abouelleil A."/>
            <person name="Alvarado L."/>
            <person name="Arachchi H.M."/>
            <person name="Berlin A."/>
            <person name="Brown A."/>
            <person name="Chapman S.B."/>
            <person name="Chen Z."/>
            <person name="Dunbar C."/>
            <person name="Freedman E."/>
            <person name="Gearin G."/>
            <person name="Gellesch M."/>
            <person name="Goldberg J."/>
            <person name="Griggs A."/>
            <person name="Gujja S."/>
            <person name="Heiman D."/>
            <person name="Howarth C."/>
            <person name="Larson L."/>
            <person name="Lui A."/>
            <person name="MacDonald P.J.P."/>
            <person name="Montmayeur A."/>
            <person name="Murphy C."/>
            <person name="Neiman D."/>
            <person name="Pearson M."/>
            <person name="Priest M."/>
            <person name="Roberts A."/>
            <person name="Saif S."/>
            <person name="Shea T."/>
            <person name="Shenoy N."/>
            <person name="Sisk P."/>
            <person name="Stolte C."/>
            <person name="Sykes S."/>
            <person name="Wortman J."/>
            <person name="Nusbaum C."/>
            <person name="Birren B."/>
        </authorList>
    </citation>
    <scope>NUCLEOTIDE SEQUENCE [LARGE SCALE GENOMIC DNA]</scope>
    <source>
        <strain evidence="6 7">YIT 12060</strain>
    </source>
</reference>
<evidence type="ECO:0000256" key="2">
    <source>
        <dbReference type="ARBA" id="ARBA00022576"/>
    </source>
</evidence>
<dbReference type="SUPFAM" id="SSF53383">
    <property type="entry name" value="PLP-dependent transferases"/>
    <property type="match status" value="1"/>
</dbReference>
<gene>
    <name evidence="6" type="ORF">HMPREF9450_00116</name>
</gene>
<dbReference type="Gene3D" id="3.40.640.10">
    <property type="entry name" value="Type I PLP-dependent aspartate aminotransferase-like (Major domain)"/>
    <property type="match status" value="1"/>
</dbReference>
<dbReference type="PIRSF" id="PIRSF000521">
    <property type="entry name" value="Transaminase_4ab_Lys_Orn"/>
    <property type="match status" value="1"/>
</dbReference>
<evidence type="ECO:0000256" key="4">
    <source>
        <dbReference type="ARBA" id="ARBA00022898"/>
    </source>
</evidence>
<evidence type="ECO:0000256" key="5">
    <source>
        <dbReference type="RuleBase" id="RU003560"/>
    </source>
</evidence>
<keyword evidence="3" id="KW-0808">Transferase</keyword>
<dbReference type="AlphaFoldDB" id="G5H5A6"/>
<dbReference type="HOGENOM" id="CLU_016922_10_1_10"/>
<dbReference type="RefSeq" id="WP_009132922.1">
    <property type="nucleotide sequence ID" value="NZ_CP102250.1"/>
</dbReference>
<organism evidence="6 7">
    <name type="scientific">Alistipes indistinctus YIT 12060</name>
    <dbReference type="NCBI Taxonomy" id="742725"/>
    <lineage>
        <taxon>Bacteria</taxon>
        <taxon>Pseudomonadati</taxon>
        <taxon>Bacteroidota</taxon>
        <taxon>Bacteroidia</taxon>
        <taxon>Bacteroidales</taxon>
        <taxon>Rikenellaceae</taxon>
        <taxon>Alistipes</taxon>
    </lineage>
</organism>
<dbReference type="GO" id="GO:0042802">
    <property type="term" value="F:identical protein binding"/>
    <property type="evidence" value="ECO:0007669"/>
    <property type="project" value="TreeGrafter"/>
</dbReference>
<dbReference type="GO" id="GO:0030170">
    <property type="term" value="F:pyridoxal phosphate binding"/>
    <property type="evidence" value="ECO:0007669"/>
    <property type="project" value="InterPro"/>
</dbReference>
<dbReference type="PATRIC" id="fig|742725.3.peg.131"/>
<keyword evidence="7" id="KW-1185">Reference proteome</keyword>
<accession>G5H5A6</accession>
<dbReference type="InterPro" id="IPR050103">
    <property type="entry name" value="Class-III_PLP-dep_AT"/>
</dbReference>
<proteinExistence type="inferred from homology"/>
<dbReference type="OrthoDB" id="9801052at2"/>
<dbReference type="InterPro" id="IPR015424">
    <property type="entry name" value="PyrdxlP-dep_Trfase"/>
</dbReference>
<dbReference type="EMBL" id="ADLD01000003">
    <property type="protein sequence ID" value="EHB93345.1"/>
    <property type="molecule type" value="Genomic_DNA"/>
</dbReference>
<keyword evidence="2" id="KW-0032">Aminotransferase</keyword>
<dbReference type="Proteomes" id="UP000006008">
    <property type="component" value="Unassembled WGS sequence"/>
</dbReference>
<dbReference type="InterPro" id="IPR015422">
    <property type="entry name" value="PyrdxlP-dep_Trfase_small"/>
</dbReference>
<dbReference type="GO" id="GO:0008483">
    <property type="term" value="F:transaminase activity"/>
    <property type="evidence" value="ECO:0007669"/>
    <property type="project" value="UniProtKB-KW"/>
</dbReference>
<evidence type="ECO:0008006" key="8">
    <source>
        <dbReference type="Google" id="ProtNLM"/>
    </source>
</evidence>
<dbReference type="Pfam" id="PF00202">
    <property type="entry name" value="Aminotran_3"/>
    <property type="match status" value="1"/>
</dbReference>
<dbReference type="FunFam" id="3.40.640.10:FF:000004">
    <property type="entry name" value="Acetylornithine aminotransferase"/>
    <property type="match status" value="1"/>
</dbReference>
<dbReference type="PROSITE" id="PS00600">
    <property type="entry name" value="AA_TRANSFER_CLASS_3"/>
    <property type="match status" value="1"/>
</dbReference>
<evidence type="ECO:0000313" key="7">
    <source>
        <dbReference type="Proteomes" id="UP000006008"/>
    </source>
</evidence>
<dbReference type="PANTHER" id="PTHR11986:SF79">
    <property type="entry name" value="ACETYLORNITHINE AMINOTRANSFERASE, MITOCHONDRIAL"/>
    <property type="match status" value="1"/>
</dbReference>
<name>G5H5A6_9BACT</name>
<evidence type="ECO:0000256" key="1">
    <source>
        <dbReference type="ARBA" id="ARBA00001933"/>
    </source>
</evidence>
<comment type="cofactor">
    <cofactor evidence="1">
        <name>pyridoxal 5'-phosphate</name>
        <dbReference type="ChEBI" id="CHEBI:597326"/>
    </cofactor>
</comment>
<comment type="similarity">
    <text evidence="5">Belongs to the class-III pyridoxal-phosphate-dependent aminotransferase family.</text>
</comment>
<dbReference type="GeneID" id="92816542"/>
<keyword evidence="4 5" id="KW-0663">Pyridoxal phosphate</keyword>
<dbReference type="Gene3D" id="3.90.1150.10">
    <property type="entry name" value="Aspartate Aminotransferase, domain 1"/>
    <property type="match status" value="1"/>
</dbReference>
<protein>
    <recommendedName>
        <fullName evidence="8">Aspartate aminotransferase family protein</fullName>
    </recommendedName>
</protein>